<keyword evidence="5 7" id="KW-0472">Membrane</keyword>
<dbReference type="GO" id="GO:0032588">
    <property type="term" value="C:trans-Golgi network membrane"/>
    <property type="evidence" value="ECO:0007669"/>
    <property type="project" value="TreeGrafter"/>
</dbReference>
<comment type="function">
    <text evidence="1 7">Probably involved in membrane trafficking.</text>
</comment>
<dbReference type="PANTHER" id="PTHR10687:SF76">
    <property type="entry name" value="SECRETORY CARRIER-ASSOCIATED MEMBRANE PROTEIN 1"/>
    <property type="match status" value="1"/>
</dbReference>
<evidence type="ECO:0000256" key="6">
    <source>
        <dbReference type="ARBA" id="ARBA00023329"/>
    </source>
</evidence>
<protein>
    <recommendedName>
        <fullName evidence="7">Secretory carrier-associated membrane protein</fullName>
        <shortName evidence="7">Secretory carrier membrane protein</shortName>
    </recommendedName>
</protein>
<dbReference type="InterPro" id="IPR007273">
    <property type="entry name" value="SCAMP"/>
</dbReference>
<evidence type="ECO:0000256" key="8">
    <source>
        <dbReference type="SAM" id="MobiDB-lite"/>
    </source>
</evidence>
<keyword evidence="3 7" id="KW-0812">Transmembrane</keyword>
<dbReference type="GO" id="GO:0055038">
    <property type="term" value="C:recycling endosome membrane"/>
    <property type="evidence" value="ECO:0007669"/>
    <property type="project" value="TreeGrafter"/>
</dbReference>
<keyword evidence="6 7" id="KW-0968">Cytoplasmic vesicle</keyword>
<evidence type="ECO:0000256" key="5">
    <source>
        <dbReference type="ARBA" id="ARBA00023136"/>
    </source>
</evidence>
<feature type="transmembrane region" description="Helical" evidence="7">
    <location>
        <begin position="111"/>
        <end position="131"/>
    </location>
</feature>
<proteinExistence type="inferred from homology"/>
<reference evidence="9" key="1">
    <citation type="submission" date="2022-06" db="EMBL/GenBank/DDBJ databases">
        <title>Uncovering the hologenomic basis of an extraordinary plant invasion.</title>
        <authorList>
            <person name="Bieker V.C."/>
            <person name="Martin M.D."/>
            <person name="Gilbert T."/>
            <person name="Hodgins K."/>
            <person name="Battlay P."/>
            <person name="Petersen B."/>
            <person name="Wilson J."/>
        </authorList>
    </citation>
    <scope>NUCLEOTIDE SEQUENCE</scope>
    <source>
        <strain evidence="9">AA19_3_7</strain>
        <tissue evidence="9">Leaf</tissue>
    </source>
</reference>
<dbReference type="AlphaFoldDB" id="A0AAD5D1Z8"/>
<gene>
    <name evidence="9" type="ORF">M8C21_025161</name>
</gene>
<dbReference type="EMBL" id="JAMZMK010005696">
    <property type="protein sequence ID" value="KAI7752403.1"/>
    <property type="molecule type" value="Genomic_DNA"/>
</dbReference>
<sequence length="246" mass="27883">MGNDYDSNPFAGEDLSTKEKELEAKEAELNQREEELKKKEDTVTRGGIGVEEKNWPPFFPLIHHDIPKEIPVHLQRTQYVAFTTLLGLCVCLIWNLVAVTTAWFEGADSEIWFLAVIYLLTGIPGAYILWYRPLYRAMRTNGALMFVFFFFTYSCHLFFCVYASIAPPLIFEGESLTGILPALDILPVNGLVGCVYLIGFALFALESLISLWVIQDVFRYFCSSGRAEEAKREVRRSSMMVAIGHG</sequence>
<dbReference type="Proteomes" id="UP001206925">
    <property type="component" value="Unassembled WGS sequence"/>
</dbReference>
<feature type="compositionally biased region" description="Basic and acidic residues" evidence="8">
    <location>
        <begin position="15"/>
        <end position="40"/>
    </location>
</feature>
<evidence type="ECO:0000256" key="3">
    <source>
        <dbReference type="ARBA" id="ARBA00022692"/>
    </source>
</evidence>
<feature type="transmembrane region" description="Helical" evidence="7">
    <location>
        <begin position="185"/>
        <end position="205"/>
    </location>
</feature>
<keyword evidence="7" id="KW-1003">Cell membrane</keyword>
<name>A0AAD5D1Z8_AMBAR</name>
<evidence type="ECO:0000256" key="1">
    <source>
        <dbReference type="ARBA" id="ARBA00004003"/>
    </source>
</evidence>
<comment type="similarity">
    <text evidence="2 7">Belongs to the SCAMP family.</text>
</comment>
<comment type="caution">
    <text evidence="9">The sequence shown here is derived from an EMBL/GenBank/DDBJ whole genome shotgun (WGS) entry which is preliminary data.</text>
</comment>
<feature type="region of interest" description="Disordered" evidence="8">
    <location>
        <begin position="1"/>
        <end position="40"/>
    </location>
</feature>
<keyword evidence="10" id="KW-1185">Reference proteome</keyword>
<evidence type="ECO:0000256" key="4">
    <source>
        <dbReference type="ARBA" id="ARBA00022989"/>
    </source>
</evidence>
<accession>A0AAD5D1Z8</accession>
<evidence type="ECO:0000256" key="2">
    <source>
        <dbReference type="ARBA" id="ARBA00010482"/>
    </source>
</evidence>
<dbReference type="Pfam" id="PF04144">
    <property type="entry name" value="SCAMP"/>
    <property type="match status" value="1"/>
</dbReference>
<organism evidence="9 10">
    <name type="scientific">Ambrosia artemisiifolia</name>
    <name type="common">Common ragweed</name>
    <dbReference type="NCBI Taxonomy" id="4212"/>
    <lineage>
        <taxon>Eukaryota</taxon>
        <taxon>Viridiplantae</taxon>
        <taxon>Streptophyta</taxon>
        <taxon>Embryophyta</taxon>
        <taxon>Tracheophyta</taxon>
        <taxon>Spermatophyta</taxon>
        <taxon>Magnoliopsida</taxon>
        <taxon>eudicotyledons</taxon>
        <taxon>Gunneridae</taxon>
        <taxon>Pentapetalae</taxon>
        <taxon>asterids</taxon>
        <taxon>campanulids</taxon>
        <taxon>Asterales</taxon>
        <taxon>Asteraceae</taxon>
        <taxon>Asteroideae</taxon>
        <taxon>Heliantheae alliance</taxon>
        <taxon>Heliantheae</taxon>
        <taxon>Ambrosia</taxon>
    </lineage>
</organism>
<evidence type="ECO:0000313" key="9">
    <source>
        <dbReference type="EMBL" id="KAI7752403.1"/>
    </source>
</evidence>
<dbReference type="GO" id="GO:0015031">
    <property type="term" value="P:protein transport"/>
    <property type="evidence" value="ECO:0007669"/>
    <property type="project" value="InterPro"/>
</dbReference>
<dbReference type="PANTHER" id="PTHR10687">
    <property type="entry name" value="SECRETORY CARRIER-ASSOCIATED MEMBRANE PROTEIN SCAMP"/>
    <property type="match status" value="1"/>
</dbReference>
<keyword evidence="4 7" id="KW-1133">Transmembrane helix</keyword>
<keyword evidence="7" id="KW-0813">Transport</keyword>
<evidence type="ECO:0000256" key="7">
    <source>
        <dbReference type="RuleBase" id="RU363122"/>
    </source>
</evidence>
<comment type="subcellular location">
    <subcellularLocation>
        <location evidence="7">Cell membrane</location>
        <topology evidence="7">Multi-pass membrane protein</topology>
    </subcellularLocation>
    <subcellularLocation>
        <location evidence="7">Cytoplasmic vesicle</location>
        <location evidence="7">Secretory vesicle membrane</location>
        <topology evidence="7">Multi-pass membrane protein</topology>
    </subcellularLocation>
</comment>
<dbReference type="GO" id="GO:0005886">
    <property type="term" value="C:plasma membrane"/>
    <property type="evidence" value="ECO:0007669"/>
    <property type="project" value="UniProtKB-SubCell"/>
</dbReference>
<evidence type="ECO:0000313" key="10">
    <source>
        <dbReference type="Proteomes" id="UP001206925"/>
    </source>
</evidence>
<dbReference type="GO" id="GO:0030658">
    <property type="term" value="C:transport vesicle membrane"/>
    <property type="evidence" value="ECO:0007669"/>
    <property type="project" value="UniProtKB-SubCell"/>
</dbReference>
<feature type="transmembrane region" description="Helical" evidence="7">
    <location>
        <begin position="79"/>
        <end position="99"/>
    </location>
</feature>
<feature type="transmembrane region" description="Helical" evidence="7">
    <location>
        <begin position="143"/>
        <end position="165"/>
    </location>
</feature>